<comment type="caution">
    <text evidence="2">The sequence shown here is derived from an EMBL/GenBank/DDBJ whole genome shotgun (WGS) entry which is preliminary data.</text>
</comment>
<dbReference type="AlphaFoldDB" id="A0A9P6D9P3"/>
<keyword evidence="3" id="KW-1185">Reference proteome</keyword>
<dbReference type="Proteomes" id="UP000807025">
    <property type="component" value="Unassembled WGS sequence"/>
</dbReference>
<dbReference type="EMBL" id="MU154844">
    <property type="protein sequence ID" value="KAF9486976.1"/>
    <property type="molecule type" value="Genomic_DNA"/>
</dbReference>
<dbReference type="OrthoDB" id="538607at2759"/>
<dbReference type="InterPro" id="IPR011009">
    <property type="entry name" value="Kinase-like_dom_sf"/>
</dbReference>
<organism evidence="2 3">
    <name type="scientific">Pleurotus eryngii</name>
    <name type="common">Boletus of the steppes</name>
    <dbReference type="NCBI Taxonomy" id="5323"/>
    <lineage>
        <taxon>Eukaryota</taxon>
        <taxon>Fungi</taxon>
        <taxon>Dikarya</taxon>
        <taxon>Basidiomycota</taxon>
        <taxon>Agaricomycotina</taxon>
        <taxon>Agaricomycetes</taxon>
        <taxon>Agaricomycetidae</taxon>
        <taxon>Agaricales</taxon>
        <taxon>Pleurotineae</taxon>
        <taxon>Pleurotaceae</taxon>
        <taxon>Pleurotus</taxon>
    </lineage>
</organism>
<dbReference type="Gene3D" id="1.10.510.10">
    <property type="entry name" value="Transferase(Phosphotransferase) domain 1"/>
    <property type="match status" value="1"/>
</dbReference>
<gene>
    <name evidence="2" type="ORF">BDN71DRAFT_1457924</name>
    <name evidence="1" type="ORF">BDN71DRAFT_1458984</name>
</gene>
<proteinExistence type="predicted"/>
<name>A0A9P6D9P3_PLEER</name>
<protein>
    <submittedName>
        <fullName evidence="2">Uncharacterized protein</fullName>
    </submittedName>
</protein>
<dbReference type="SUPFAM" id="SSF56112">
    <property type="entry name" value="Protein kinase-like (PK-like)"/>
    <property type="match status" value="1"/>
</dbReference>
<accession>A0A9P6D9P3</accession>
<evidence type="ECO:0000313" key="2">
    <source>
        <dbReference type="EMBL" id="KAF9487900.1"/>
    </source>
</evidence>
<sequence length="97" mass="10907">MEFWTAPGAVGRIVAVKMFRLPLSVPDKDAILQEMHDIGEVEPYRLLSYTGTTEHDGLPSIVMPWVPGNNLRAHLRNTSVSVSQKLTLVRYPPHEIN</sequence>
<dbReference type="EMBL" id="MU154742">
    <property type="protein sequence ID" value="KAF9487900.1"/>
    <property type="molecule type" value="Genomic_DNA"/>
</dbReference>
<reference evidence="2" key="1">
    <citation type="submission" date="2020-11" db="EMBL/GenBank/DDBJ databases">
        <authorList>
            <consortium name="DOE Joint Genome Institute"/>
            <person name="Ahrendt S."/>
            <person name="Riley R."/>
            <person name="Andreopoulos W."/>
            <person name="Labutti K."/>
            <person name="Pangilinan J."/>
            <person name="Ruiz-Duenas F.J."/>
            <person name="Barrasa J.M."/>
            <person name="Sanchez-Garcia M."/>
            <person name="Camarero S."/>
            <person name="Miyauchi S."/>
            <person name="Serrano A."/>
            <person name="Linde D."/>
            <person name="Babiker R."/>
            <person name="Drula E."/>
            <person name="Ayuso-Fernandez I."/>
            <person name="Pacheco R."/>
            <person name="Padilla G."/>
            <person name="Ferreira P."/>
            <person name="Barriuso J."/>
            <person name="Kellner H."/>
            <person name="Castanera R."/>
            <person name="Alfaro M."/>
            <person name="Ramirez L."/>
            <person name="Pisabarro A.G."/>
            <person name="Kuo A."/>
            <person name="Tritt A."/>
            <person name="Lipzen A."/>
            <person name="He G."/>
            <person name="Yan M."/>
            <person name="Ng V."/>
            <person name="Cullen D."/>
            <person name="Martin F."/>
            <person name="Rosso M.-N."/>
            <person name="Henrissat B."/>
            <person name="Hibbett D."/>
            <person name="Martinez A.T."/>
            <person name="Grigoriev I.V."/>
        </authorList>
    </citation>
    <scope>NUCLEOTIDE SEQUENCE</scope>
    <source>
        <strain evidence="2">ATCC 90797</strain>
    </source>
</reference>
<evidence type="ECO:0000313" key="3">
    <source>
        <dbReference type="Proteomes" id="UP000807025"/>
    </source>
</evidence>
<evidence type="ECO:0000313" key="1">
    <source>
        <dbReference type="EMBL" id="KAF9486976.1"/>
    </source>
</evidence>